<comment type="similarity">
    <text evidence="1 5">Belongs to the peptidase S8 family.</text>
</comment>
<protein>
    <submittedName>
        <fullName evidence="8">Peptidase S8</fullName>
    </submittedName>
</protein>
<gene>
    <name evidence="8" type="ORF">CBE89_11455</name>
</gene>
<dbReference type="SUPFAM" id="SSF52743">
    <property type="entry name" value="Subtilisin-like"/>
    <property type="match status" value="1"/>
</dbReference>
<dbReference type="InterPro" id="IPR015500">
    <property type="entry name" value="Peptidase_S8_subtilisin-rel"/>
</dbReference>
<feature type="active site" description="Charge relay system" evidence="5">
    <location>
        <position position="116"/>
    </location>
</feature>
<dbReference type="Proteomes" id="UP000250197">
    <property type="component" value="Chromosome"/>
</dbReference>
<evidence type="ECO:0000256" key="4">
    <source>
        <dbReference type="ARBA" id="ARBA00022825"/>
    </source>
</evidence>
<dbReference type="KEGG" id="cstr:CBE89_11455"/>
<keyword evidence="4 5" id="KW-0720">Serine protease</keyword>
<evidence type="ECO:0000313" key="8">
    <source>
        <dbReference type="EMBL" id="ART22038.1"/>
    </source>
</evidence>
<keyword evidence="3 5" id="KW-0378">Hydrolase</keyword>
<feature type="active site" description="Charge relay system" evidence="5">
    <location>
        <position position="300"/>
    </location>
</feature>
<evidence type="ECO:0000256" key="1">
    <source>
        <dbReference type="ARBA" id="ARBA00011073"/>
    </source>
</evidence>
<dbReference type="InterPro" id="IPR000209">
    <property type="entry name" value="Peptidase_S8/S53_dom"/>
</dbReference>
<dbReference type="PRINTS" id="PR00723">
    <property type="entry name" value="SUBTILISIN"/>
</dbReference>
<keyword evidence="2 5" id="KW-0645">Protease</keyword>
<keyword evidence="6" id="KW-0812">Transmembrane</keyword>
<name>A0A2Z2J9V0_CORST</name>
<dbReference type="Gene3D" id="3.40.50.200">
    <property type="entry name" value="Peptidase S8/S53 domain"/>
    <property type="match status" value="1"/>
</dbReference>
<evidence type="ECO:0000256" key="6">
    <source>
        <dbReference type="SAM" id="Phobius"/>
    </source>
</evidence>
<keyword evidence="6" id="KW-1133">Transmembrane helix</keyword>
<evidence type="ECO:0000259" key="7">
    <source>
        <dbReference type="Pfam" id="PF00082"/>
    </source>
</evidence>
<dbReference type="PROSITE" id="PS51892">
    <property type="entry name" value="SUBTILASE"/>
    <property type="match status" value="1"/>
</dbReference>
<evidence type="ECO:0000313" key="9">
    <source>
        <dbReference type="Proteomes" id="UP000250197"/>
    </source>
</evidence>
<feature type="transmembrane region" description="Helical" evidence="6">
    <location>
        <begin position="384"/>
        <end position="401"/>
    </location>
</feature>
<dbReference type="PROSITE" id="PS00136">
    <property type="entry name" value="SUBTILASE_ASP"/>
    <property type="match status" value="1"/>
</dbReference>
<dbReference type="AlphaFoldDB" id="A0A2Z2J9V0"/>
<dbReference type="PANTHER" id="PTHR43806">
    <property type="entry name" value="PEPTIDASE S8"/>
    <property type="match status" value="1"/>
</dbReference>
<dbReference type="PROSITE" id="PS00137">
    <property type="entry name" value="SUBTILASE_HIS"/>
    <property type="match status" value="1"/>
</dbReference>
<dbReference type="Pfam" id="PF00082">
    <property type="entry name" value="Peptidase_S8"/>
    <property type="match status" value="1"/>
</dbReference>
<dbReference type="InterPro" id="IPR022398">
    <property type="entry name" value="Peptidase_S8_His-AS"/>
</dbReference>
<reference evidence="8 9" key="1">
    <citation type="submission" date="2017-05" db="EMBL/GenBank/DDBJ databases">
        <title>Complete genome sequence of Corynebacterium striatum KC-Na-1 isolated from Neophocaena asiaeorientalis in Korea.</title>
        <authorList>
            <person name="Kim J.H."/>
            <person name="Lee K."/>
        </authorList>
    </citation>
    <scope>NUCLEOTIDE SEQUENCE [LARGE SCALE GENOMIC DNA]</scope>
    <source>
        <strain evidence="8 9">KC-Na-01</strain>
    </source>
</reference>
<dbReference type="CDD" id="cd00306">
    <property type="entry name" value="Peptidases_S8_S53"/>
    <property type="match status" value="1"/>
</dbReference>
<dbReference type="EMBL" id="CP021252">
    <property type="protein sequence ID" value="ART22038.1"/>
    <property type="molecule type" value="Genomic_DNA"/>
</dbReference>
<evidence type="ECO:0000256" key="2">
    <source>
        <dbReference type="ARBA" id="ARBA00022670"/>
    </source>
</evidence>
<dbReference type="GO" id="GO:0004252">
    <property type="term" value="F:serine-type endopeptidase activity"/>
    <property type="evidence" value="ECO:0007669"/>
    <property type="project" value="UniProtKB-UniRule"/>
</dbReference>
<proteinExistence type="inferred from homology"/>
<dbReference type="InterPro" id="IPR050131">
    <property type="entry name" value="Peptidase_S8_subtilisin-like"/>
</dbReference>
<accession>A0A2Z2J9V0</accession>
<dbReference type="InterPro" id="IPR023827">
    <property type="entry name" value="Peptidase_S8_Asp-AS"/>
</dbReference>
<dbReference type="PANTHER" id="PTHR43806:SF11">
    <property type="entry name" value="CEREVISIN-RELATED"/>
    <property type="match status" value="1"/>
</dbReference>
<dbReference type="GO" id="GO:0006508">
    <property type="term" value="P:proteolysis"/>
    <property type="evidence" value="ECO:0007669"/>
    <property type="project" value="UniProtKB-KW"/>
</dbReference>
<feature type="active site" description="Charge relay system" evidence="5">
    <location>
        <position position="83"/>
    </location>
</feature>
<keyword evidence="6" id="KW-0472">Membrane</keyword>
<feature type="domain" description="Peptidase S8/S53" evidence="7">
    <location>
        <begin position="74"/>
        <end position="334"/>
    </location>
</feature>
<dbReference type="InterPro" id="IPR036852">
    <property type="entry name" value="Peptidase_S8/S53_dom_sf"/>
</dbReference>
<sequence length="407" mass="42281">MQAQESFASGCALARPLRVAAALMLLGVSLILPAPAQAREPDVACAVPIPAERSPRSSQEQAAYRARLHSFATGEGITVAVIDTGVSPHPQLRALRGSSDFVTPEEPDSLRDCDIHGTAVAGVIAGYDIGIAPRAEIVSIRQTSGHYRHRSEDNLSSSGTLETLAAAINSALDERAKVINISVISCVPRKDAHRVDTRDLDAALQRAEDSGAVIVAASGNASSGGCTKEDVVYPAHAATVLAVGALASAHDVAEYSIPVHDKDRRLSAYGHVPLALAPGGEWARAKTTGDGQPSPFHGTSFAAPVLSGTVALLAQRYPHESPAQLRARIYAAAEPGNGFIDPLSALTFHRARESSTASADAAAPEKSVVVRPAAAERSVAPARLMALVALLGGLVVLGATLRRIRDA</sequence>
<organism evidence="8 9">
    <name type="scientific">Corynebacterium striatum</name>
    <dbReference type="NCBI Taxonomy" id="43770"/>
    <lineage>
        <taxon>Bacteria</taxon>
        <taxon>Bacillati</taxon>
        <taxon>Actinomycetota</taxon>
        <taxon>Actinomycetes</taxon>
        <taxon>Mycobacteriales</taxon>
        <taxon>Corynebacteriaceae</taxon>
        <taxon>Corynebacterium</taxon>
    </lineage>
</organism>
<evidence type="ECO:0000256" key="3">
    <source>
        <dbReference type="ARBA" id="ARBA00022801"/>
    </source>
</evidence>
<evidence type="ECO:0000256" key="5">
    <source>
        <dbReference type="PROSITE-ProRule" id="PRU01240"/>
    </source>
</evidence>